<evidence type="ECO:0000313" key="13">
    <source>
        <dbReference type="EMBL" id="KAL3815299.1"/>
    </source>
</evidence>
<dbReference type="EC" id="3.2.1.4" evidence="3 9"/>
<dbReference type="AlphaFoldDB" id="A0ABD3RQS3"/>
<organism evidence="13 14">
    <name type="scientific">Cyclostephanos tholiformis</name>
    <dbReference type="NCBI Taxonomy" id="382380"/>
    <lineage>
        <taxon>Eukaryota</taxon>
        <taxon>Sar</taxon>
        <taxon>Stramenopiles</taxon>
        <taxon>Ochrophyta</taxon>
        <taxon>Bacillariophyta</taxon>
        <taxon>Coscinodiscophyceae</taxon>
        <taxon>Thalassiosirophycidae</taxon>
        <taxon>Stephanodiscales</taxon>
        <taxon>Stephanodiscaceae</taxon>
        <taxon>Cyclostephanos</taxon>
    </lineage>
</organism>
<proteinExistence type="inferred from homology"/>
<dbReference type="EMBL" id="JALLPB020000205">
    <property type="protein sequence ID" value="KAL3815299.1"/>
    <property type="molecule type" value="Genomic_DNA"/>
</dbReference>
<evidence type="ECO:0000259" key="12">
    <source>
        <dbReference type="PROSITE" id="PS01140"/>
    </source>
</evidence>
<evidence type="ECO:0000256" key="7">
    <source>
        <dbReference type="ARBA" id="ARBA00023295"/>
    </source>
</evidence>
<feature type="region of interest" description="Disordered" evidence="10">
    <location>
        <begin position="71"/>
        <end position="91"/>
    </location>
</feature>
<comment type="similarity">
    <text evidence="2">Belongs to the glycosyl hydrolase 45 (cellulase K) family.</text>
</comment>
<dbReference type="Gene3D" id="2.40.40.10">
    <property type="entry name" value="RlpA-like domain"/>
    <property type="match status" value="1"/>
</dbReference>
<evidence type="ECO:0000256" key="1">
    <source>
        <dbReference type="ARBA" id="ARBA00000966"/>
    </source>
</evidence>
<dbReference type="InterPro" id="IPR000334">
    <property type="entry name" value="Glyco_hydro_45"/>
</dbReference>
<keyword evidence="14" id="KW-1185">Reference proteome</keyword>
<evidence type="ECO:0000256" key="8">
    <source>
        <dbReference type="ARBA" id="ARBA00023326"/>
    </source>
</evidence>
<comment type="catalytic activity">
    <reaction evidence="1 9">
        <text>Endohydrolysis of (1-&gt;4)-beta-D-glucosidic linkages in cellulose, lichenin and cereal beta-D-glucans.</text>
        <dbReference type="EC" id="3.2.1.4"/>
    </reaction>
</comment>
<protein>
    <recommendedName>
        <fullName evidence="3 9">Cellulase</fullName>
        <ecNumber evidence="3 9">3.2.1.4</ecNumber>
    </recommendedName>
</protein>
<comment type="caution">
    <text evidence="13">The sequence shown here is derived from an EMBL/GenBank/DDBJ whole genome shotgun (WGS) entry which is preliminary data.</text>
</comment>
<keyword evidence="7" id="KW-0326">Glycosidase</keyword>
<dbReference type="GO" id="GO:0030245">
    <property type="term" value="P:cellulose catabolic process"/>
    <property type="evidence" value="ECO:0007669"/>
    <property type="project" value="UniProtKB-KW"/>
</dbReference>
<dbReference type="SUPFAM" id="SSF50685">
    <property type="entry name" value="Barwin-like endoglucanases"/>
    <property type="match status" value="1"/>
</dbReference>
<evidence type="ECO:0000256" key="10">
    <source>
        <dbReference type="SAM" id="MobiDB-lite"/>
    </source>
</evidence>
<sequence length="277" mass="28160">MRNRLFSSIIFVGAAAFISTASAGYCNWGPLGTGASSTCDGGVQGGTWCNANQSQCETGCGGKWCTNDGGGPPSPTPPTPTSPTPPTGGARTATTTRYWDCSGGSCGCSYIPTGLSGAEPAMCHSNAMFVAPSNNPYGAKFYGTAAISESLGGGNWMSSGCGKCWKVTGTSNVPGFSGLSTTLVLKGTNFCPNENPMCKQGPHFDIAAPGFDVLEFSFSNACSRREPNEAAVNDAGNLGPLGTGASSTCDGLVQGGTWCNANQSQCETGCGGKWCYK</sequence>
<evidence type="ECO:0000256" key="5">
    <source>
        <dbReference type="ARBA" id="ARBA00023001"/>
    </source>
</evidence>
<keyword evidence="8" id="KW-0624">Polysaccharide degradation</keyword>
<evidence type="ECO:0000256" key="2">
    <source>
        <dbReference type="ARBA" id="ARBA00007793"/>
    </source>
</evidence>
<evidence type="ECO:0000256" key="4">
    <source>
        <dbReference type="ARBA" id="ARBA00022801"/>
    </source>
</evidence>
<feature type="signal peptide" evidence="11">
    <location>
        <begin position="1"/>
        <end position="23"/>
    </location>
</feature>
<feature type="compositionally biased region" description="Pro residues" evidence="10">
    <location>
        <begin position="72"/>
        <end position="86"/>
    </location>
</feature>
<keyword evidence="5" id="KW-0136">Cellulose degradation</keyword>
<keyword evidence="4" id="KW-0378">Hydrolase</keyword>
<gene>
    <name evidence="13" type="ORF">ACHAXA_006801</name>
</gene>
<evidence type="ECO:0000256" key="3">
    <source>
        <dbReference type="ARBA" id="ARBA00012601"/>
    </source>
</evidence>
<dbReference type="GO" id="GO:0008810">
    <property type="term" value="F:cellulase activity"/>
    <property type="evidence" value="ECO:0007669"/>
    <property type="project" value="UniProtKB-EC"/>
</dbReference>
<evidence type="ECO:0000256" key="9">
    <source>
        <dbReference type="PROSITE-ProRule" id="PRU10069"/>
    </source>
</evidence>
<evidence type="ECO:0000256" key="11">
    <source>
        <dbReference type="SAM" id="SignalP"/>
    </source>
</evidence>
<dbReference type="Proteomes" id="UP001530377">
    <property type="component" value="Unassembled WGS sequence"/>
</dbReference>
<evidence type="ECO:0000256" key="6">
    <source>
        <dbReference type="ARBA" id="ARBA00023277"/>
    </source>
</evidence>
<accession>A0ABD3RQS3</accession>
<dbReference type="PROSITE" id="PS01140">
    <property type="entry name" value="GLYCOSYL_HYDROL_F45"/>
    <property type="match status" value="1"/>
</dbReference>
<name>A0ABD3RQS3_9STRA</name>
<feature type="domain" description="Glycosyl hydrolases family 45 active site" evidence="12">
    <location>
        <begin position="95"/>
        <end position="106"/>
    </location>
</feature>
<feature type="chain" id="PRO_5044861903" description="Cellulase" evidence="11">
    <location>
        <begin position="24"/>
        <end position="277"/>
    </location>
</feature>
<evidence type="ECO:0000313" key="14">
    <source>
        <dbReference type="Proteomes" id="UP001530377"/>
    </source>
</evidence>
<keyword evidence="6" id="KW-0119">Carbohydrate metabolism</keyword>
<feature type="active site" description="Nucleophile" evidence="9">
    <location>
        <position position="100"/>
    </location>
</feature>
<keyword evidence="11" id="KW-0732">Signal</keyword>
<reference evidence="13 14" key="1">
    <citation type="submission" date="2024-10" db="EMBL/GenBank/DDBJ databases">
        <title>Updated reference genomes for cyclostephanoid diatoms.</title>
        <authorList>
            <person name="Roberts W.R."/>
            <person name="Alverson A.J."/>
        </authorList>
    </citation>
    <scope>NUCLEOTIDE SEQUENCE [LARGE SCALE GENOMIC DNA]</scope>
    <source>
        <strain evidence="13 14">AJA228-03</strain>
    </source>
</reference>
<dbReference type="InterPro" id="IPR036908">
    <property type="entry name" value="RlpA-like_sf"/>
</dbReference>